<keyword evidence="4" id="KW-1185">Reference proteome</keyword>
<dbReference type="InterPro" id="IPR047057">
    <property type="entry name" value="MerR_fam"/>
</dbReference>
<dbReference type="Gene3D" id="1.10.1660.10">
    <property type="match status" value="1"/>
</dbReference>
<dbReference type="RefSeq" id="WP_209597394.1">
    <property type="nucleotide sequence ID" value="NZ_JAGJCF010000024.1"/>
</dbReference>
<dbReference type="InterPro" id="IPR009061">
    <property type="entry name" value="DNA-bd_dom_put_sf"/>
</dbReference>
<gene>
    <name evidence="3" type="ORF">J6595_20825</name>
</gene>
<dbReference type="Pfam" id="PF13411">
    <property type="entry name" value="MerR_1"/>
    <property type="match status" value="1"/>
</dbReference>
<organism evidence="3 4">
    <name type="scientific">Jiella mangrovi</name>
    <dbReference type="NCBI Taxonomy" id="2821407"/>
    <lineage>
        <taxon>Bacteria</taxon>
        <taxon>Pseudomonadati</taxon>
        <taxon>Pseudomonadota</taxon>
        <taxon>Alphaproteobacteria</taxon>
        <taxon>Hyphomicrobiales</taxon>
        <taxon>Aurantimonadaceae</taxon>
        <taxon>Jiella</taxon>
    </lineage>
</organism>
<feature type="domain" description="HTH merR-type" evidence="2">
    <location>
        <begin position="6"/>
        <end position="73"/>
    </location>
</feature>
<dbReference type="PROSITE" id="PS50937">
    <property type="entry name" value="HTH_MERR_2"/>
    <property type="match status" value="1"/>
</dbReference>
<dbReference type="EMBL" id="JAGJCF010000024">
    <property type="protein sequence ID" value="MBP0618032.1"/>
    <property type="molecule type" value="Genomic_DNA"/>
</dbReference>
<proteinExistence type="predicted"/>
<name>A0ABS4BMQ8_9HYPH</name>
<evidence type="ECO:0000313" key="4">
    <source>
        <dbReference type="Proteomes" id="UP000678276"/>
    </source>
</evidence>
<accession>A0ABS4BMQ8</accession>
<dbReference type="Proteomes" id="UP000678276">
    <property type="component" value="Unassembled WGS sequence"/>
</dbReference>
<evidence type="ECO:0000313" key="3">
    <source>
        <dbReference type="EMBL" id="MBP0618032.1"/>
    </source>
</evidence>
<reference evidence="3 4" key="1">
    <citation type="submission" date="2021-04" db="EMBL/GenBank/DDBJ databases">
        <title>Whole genome sequence of Jiella sp. KSK16Y-1.</title>
        <authorList>
            <person name="Tuo L."/>
        </authorList>
    </citation>
    <scope>NUCLEOTIDE SEQUENCE [LARGE SCALE GENOMIC DNA]</scope>
    <source>
        <strain evidence="3 4">KSK16Y-1</strain>
    </source>
</reference>
<dbReference type="InterPro" id="IPR000551">
    <property type="entry name" value="MerR-type_HTH_dom"/>
</dbReference>
<evidence type="ECO:0000259" key="2">
    <source>
        <dbReference type="PROSITE" id="PS50937"/>
    </source>
</evidence>
<evidence type="ECO:0000256" key="1">
    <source>
        <dbReference type="ARBA" id="ARBA00023125"/>
    </source>
</evidence>
<dbReference type="SUPFAM" id="SSF46955">
    <property type="entry name" value="Putative DNA-binding domain"/>
    <property type="match status" value="1"/>
</dbReference>
<protein>
    <submittedName>
        <fullName evidence="3">MerR family transcriptional regulator</fullName>
    </submittedName>
</protein>
<keyword evidence="1" id="KW-0238">DNA-binding</keyword>
<dbReference type="PANTHER" id="PTHR30204:SF58">
    <property type="entry name" value="HTH-TYPE TRANSCRIPTIONAL REGULATOR YFMP"/>
    <property type="match status" value="1"/>
</dbReference>
<sequence length="135" mass="15836">MPDEETFSIKDLEQEFGLTLRTLRFYEERGLVRPGRRGEMRVYSTADKKRLELITRFKTLGFPLSEVKQIVDLYEAPLGRRENMKGLETRLREQREVLSEQCRALEKMLRLMDETLAEVNGELSDEDTRDLHGGN</sequence>
<dbReference type="PANTHER" id="PTHR30204">
    <property type="entry name" value="REDOX-CYCLING DRUG-SENSING TRANSCRIPTIONAL ACTIVATOR SOXR"/>
    <property type="match status" value="1"/>
</dbReference>
<dbReference type="SMART" id="SM00422">
    <property type="entry name" value="HTH_MERR"/>
    <property type="match status" value="1"/>
</dbReference>
<comment type="caution">
    <text evidence="3">The sequence shown here is derived from an EMBL/GenBank/DDBJ whole genome shotgun (WGS) entry which is preliminary data.</text>
</comment>